<dbReference type="EMBL" id="SDMP01000020">
    <property type="protein sequence ID" value="RYQ85997.1"/>
    <property type="molecule type" value="Genomic_DNA"/>
</dbReference>
<reference evidence="2 3" key="1">
    <citation type="submission" date="2019-01" db="EMBL/GenBank/DDBJ databases">
        <title>Sequencing of cultivated peanut Arachis hypogaea provides insights into genome evolution and oil improvement.</title>
        <authorList>
            <person name="Chen X."/>
        </authorList>
    </citation>
    <scope>NUCLEOTIDE SEQUENCE [LARGE SCALE GENOMIC DNA]</scope>
    <source>
        <strain evidence="3">cv. Fuhuasheng</strain>
        <tissue evidence="2">Leaves</tissue>
    </source>
</reference>
<accession>A0A444X8G7</accession>
<dbReference type="InterPro" id="IPR005162">
    <property type="entry name" value="Retrotrans_gag_dom"/>
</dbReference>
<proteinExistence type="predicted"/>
<comment type="caution">
    <text evidence="2">The sequence shown here is derived from an EMBL/GenBank/DDBJ whole genome shotgun (WGS) entry which is preliminary data.</text>
</comment>
<keyword evidence="3" id="KW-1185">Reference proteome</keyword>
<name>A0A444X8G7_ARAHY</name>
<gene>
    <name evidence="2" type="ORF">Ahy_B10g105649</name>
</gene>
<feature type="domain" description="Retrotransposon gag" evidence="1">
    <location>
        <begin position="25"/>
        <end position="65"/>
    </location>
</feature>
<dbReference type="Pfam" id="PF03732">
    <property type="entry name" value="Retrotrans_gag"/>
    <property type="match status" value="1"/>
</dbReference>
<dbReference type="Proteomes" id="UP000289738">
    <property type="component" value="Chromosome B10"/>
</dbReference>
<evidence type="ECO:0000313" key="3">
    <source>
        <dbReference type="Proteomes" id="UP000289738"/>
    </source>
</evidence>
<evidence type="ECO:0000259" key="1">
    <source>
        <dbReference type="Pfam" id="PF03732"/>
    </source>
</evidence>
<protein>
    <recommendedName>
        <fullName evidence="1">Retrotransposon gag domain-containing protein</fullName>
    </recommendedName>
</protein>
<organism evidence="2 3">
    <name type="scientific">Arachis hypogaea</name>
    <name type="common">Peanut</name>
    <dbReference type="NCBI Taxonomy" id="3818"/>
    <lineage>
        <taxon>Eukaryota</taxon>
        <taxon>Viridiplantae</taxon>
        <taxon>Streptophyta</taxon>
        <taxon>Embryophyta</taxon>
        <taxon>Tracheophyta</taxon>
        <taxon>Spermatophyta</taxon>
        <taxon>Magnoliopsida</taxon>
        <taxon>eudicotyledons</taxon>
        <taxon>Gunneridae</taxon>
        <taxon>Pentapetalae</taxon>
        <taxon>rosids</taxon>
        <taxon>fabids</taxon>
        <taxon>Fabales</taxon>
        <taxon>Fabaceae</taxon>
        <taxon>Papilionoideae</taxon>
        <taxon>50 kb inversion clade</taxon>
        <taxon>dalbergioids sensu lato</taxon>
        <taxon>Dalbergieae</taxon>
        <taxon>Pterocarpus clade</taxon>
        <taxon>Arachis</taxon>
    </lineage>
</organism>
<dbReference type="AlphaFoldDB" id="A0A444X8G7"/>
<sequence>MSVLDIKETKKFVGRFDLLLICLVLQQGSQSVMEYHKEFLYLMDKANIKRSPEVLMERFLFGLREELADKVQHYCYSTMEDLVKLAIDWE</sequence>
<evidence type="ECO:0000313" key="2">
    <source>
        <dbReference type="EMBL" id="RYQ85997.1"/>
    </source>
</evidence>